<accession>A0A2T2YHC7</accession>
<keyword evidence="2" id="KW-1185">Reference proteome</keyword>
<dbReference type="NCBIfam" id="TIGR02436">
    <property type="entry name" value="four helix bundle protein"/>
    <property type="match status" value="1"/>
</dbReference>
<reference evidence="1 2" key="1">
    <citation type="submission" date="2018-03" db="EMBL/GenBank/DDBJ databases">
        <title>Adhaeribacter sp. HMF7605 Genome sequencing and assembly.</title>
        <authorList>
            <person name="Kang H."/>
            <person name="Kang J."/>
            <person name="Cha I."/>
            <person name="Kim H."/>
            <person name="Joh K."/>
        </authorList>
    </citation>
    <scope>NUCLEOTIDE SEQUENCE [LARGE SCALE GENOMIC DNA]</scope>
    <source>
        <strain evidence="1 2">HMF7605</strain>
    </source>
</reference>
<dbReference type="Pfam" id="PF05635">
    <property type="entry name" value="23S_rRNA_IVP"/>
    <property type="match status" value="1"/>
</dbReference>
<evidence type="ECO:0000313" key="2">
    <source>
        <dbReference type="Proteomes" id="UP000240357"/>
    </source>
</evidence>
<dbReference type="OrthoDB" id="285993at2"/>
<dbReference type="EMBL" id="PYFT01000001">
    <property type="protein sequence ID" value="PSR54913.1"/>
    <property type="molecule type" value="Genomic_DNA"/>
</dbReference>
<dbReference type="SUPFAM" id="SSF158446">
    <property type="entry name" value="IVS-encoded protein-like"/>
    <property type="match status" value="1"/>
</dbReference>
<comment type="caution">
    <text evidence="1">The sequence shown here is derived from an EMBL/GenBank/DDBJ whole genome shotgun (WGS) entry which is preliminary data.</text>
</comment>
<sequence length="118" mass="13502">MADSLVAQKSYQFALRIVKLYQHLKEQKKEYILAKQLLRSGTSIGANVEEAVAAQSKADFIHKLHISLKETRETSYWLRLLKDANYLDDDGYKSIYADCLELQKMLSSSILTSKKNNS</sequence>
<dbReference type="InterPro" id="IPR036583">
    <property type="entry name" value="23S_rRNA_IVS_sf"/>
</dbReference>
<gene>
    <name evidence="1" type="ORF">AHMF7605_16095</name>
</gene>
<dbReference type="InterPro" id="IPR012657">
    <property type="entry name" value="23S_rRNA-intervening_sequence"/>
</dbReference>
<organism evidence="1 2">
    <name type="scientific">Adhaeribacter arboris</name>
    <dbReference type="NCBI Taxonomy" id="2072846"/>
    <lineage>
        <taxon>Bacteria</taxon>
        <taxon>Pseudomonadati</taxon>
        <taxon>Bacteroidota</taxon>
        <taxon>Cytophagia</taxon>
        <taxon>Cytophagales</taxon>
        <taxon>Hymenobacteraceae</taxon>
        <taxon>Adhaeribacter</taxon>
    </lineage>
</organism>
<dbReference type="RefSeq" id="WP_106931037.1">
    <property type="nucleotide sequence ID" value="NZ_PYFT01000001.1"/>
</dbReference>
<name>A0A2T2YHC7_9BACT</name>
<dbReference type="PANTHER" id="PTHR38471:SF2">
    <property type="entry name" value="FOUR HELIX BUNDLE PROTEIN"/>
    <property type="match status" value="1"/>
</dbReference>
<dbReference type="AlphaFoldDB" id="A0A2T2YHC7"/>
<dbReference type="PANTHER" id="PTHR38471">
    <property type="entry name" value="FOUR HELIX BUNDLE PROTEIN"/>
    <property type="match status" value="1"/>
</dbReference>
<proteinExistence type="predicted"/>
<evidence type="ECO:0000313" key="1">
    <source>
        <dbReference type="EMBL" id="PSR54913.1"/>
    </source>
</evidence>
<dbReference type="PIRSF" id="PIRSF035652">
    <property type="entry name" value="CHP02436"/>
    <property type="match status" value="1"/>
</dbReference>
<dbReference type="Gene3D" id="1.20.1440.60">
    <property type="entry name" value="23S rRNA-intervening sequence"/>
    <property type="match status" value="1"/>
</dbReference>
<dbReference type="Proteomes" id="UP000240357">
    <property type="component" value="Unassembled WGS sequence"/>
</dbReference>
<protein>
    <submittedName>
        <fullName evidence="1">Four helix bundle protein</fullName>
    </submittedName>
</protein>